<dbReference type="RefSeq" id="WP_038464588.1">
    <property type="nucleotide sequence ID" value="NZ_CP008941.1"/>
</dbReference>
<dbReference type="EMBL" id="CP008941">
    <property type="protein sequence ID" value="AIK96296.1"/>
    <property type="molecule type" value="Genomic_DNA"/>
</dbReference>
<accession>A0A077AV60</accession>
<evidence type="ECO:0008006" key="3">
    <source>
        <dbReference type="Google" id="ProtNLM"/>
    </source>
</evidence>
<name>A0A077AV60_9PROT</name>
<evidence type="ECO:0000313" key="1">
    <source>
        <dbReference type="EMBL" id="AIK96296.1"/>
    </source>
</evidence>
<dbReference type="eggNOG" id="ENOG502ZAEA">
    <property type="taxonomic scope" value="Bacteria"/>
</dbReference>
<dbReference type="HOGENOM" id="CLU_095252_0_0_5"/>
<dbReference type="Proteomes" id="UP000028926">
    <property type="component" value="Chromosome"/>
</dbReference>
<dbReference type="Pfam" id="PF19570">
    <property type="entry name" value="DUF6088"/>
    <property type="match status" value="1"/>
</dbReference>
<keyword evidence="2" id="KW-1185">Reference proteome</keyword>
<gene>
    <name evidence="1" type="ORF">ID47_05430</name>
</gene>
<dbReference type="InterPro" id="IPR045738">
    <property type="entry name" value="DUF6088"/>
</dbReference>
<sequence>MTALQVVKSHLEPGMVYRRADLDKWSNAIDRHLKQLQQETSLLKVATGMYYCPKESAFGKTPPHDQILIEAFLKDTRFLITTPNAYNALGVGTTQLYNETVVYNHKRHGRFKLGNRYFQFIVKHHFPLELNDVFLLVDLVDNLARLVEDRESILKRVATKVNSMDSQLLREAVQHYGSGRTKKFFVDLFKEESLYYGS</sequence>
<dbReference type="KEGG" id="paca:ID47_05430"/>
<dbReference type="AlphaFoldDB" id="A0A077AV60"/>
<reference evidence="1 2" key="1">
    <citation type="submission" date="2014-07" db="EMBL/GenBank/DDBJ databases">
        <title>Comparative genomic insights into amoeba endosymbionts belonging to the families of Holosporaceae and Candidatus Midichloriaceae within Rickettsiales.</title>
        <authorList>
            <person name="Wang Z."/>
            <person name="Wu M."/>
        </authorList>
    </citation>
    <scope>NUCLEOTIDE SEQUENCE [LARGE SCALE GENOMIC DNA]</scope>
    <source>
        <strain evidence="1">PRA3</strain>
    </source>
</reference>
<organism evidence="1 2">
    <name type="scientific">Candidatus Odyssella acanthamoebae</name>
    <dbReference type="NCBI Taxonomy" id="91604"/>
    <lineage>
        <taxon>Bacteria</taxon>
        <taxon>Pseudomonadati</taxon>
        <taxon>Pseudomonadota</taxon>
        <taxon>Alphaproteobacteria</taxon>
        <taxon>Holosporales</taxon>
        <taxon>Candidatus Paracaedibacteraceae</taxon>
        <taxon>Candidatus Odyssella</taxon>
    </lineage>
</organism>
<protein>
    <recommendedName>
        <fullName evidence="3">AbiEi antitoxin C-terminal domain-containing protein</fullName>
    </recommendedName>
</protein>
<dbReference type="OrthoDB" id="583588at2"/>
<proteinExistence type="predicted"/>
<evidence type="ECO:0000313" key="2">
    <source>
        <dbReference type="Proteomes" id="UP000028926"/>
    </source>
</evidence>